<protein>
    <submittedName>
        <fullName evidence="1">Uncharacterized protein</fullName>
    </submittedName>
</protein>
<sequence length="67" mass="7324">MESGLYQLKQILPCYSKQLSVGLFGFSSTPCCGCSCCVRHDTKTLHAGSCSSAERRSQTGPIFFKKN</sequence>
<dbReference type="EMBL" id="CM000765">
    <property type="protein sequence ID" value="KXG26893.1"/>
    <property type="molecule type" value="Genomic_DNA"/>
</dbReference>
<dbReference type="Proteomes" id="UP000000768">
    <property type="component" value="Chromosome 6"/>
</dbReference>
<dbReference type="InParanoid" id="A0A1B6PML3"/>
<name>A0A1B6PML3_SORBI</name>
<accession>A0A1B6PML3</accession>
<dbReference type="AlphaFoldDB" id="A0A1B6PML3"/>
<evidence type="ECO:0000313" key="1">
    <source>
        <dbReference type="EMBL" id="KXG26893.1"/>
    </source>
</evidence>
<keyword evidence="2" id="KW-1185">Reference proteome</keyword>
<evidence type="ECO:0000313" key="2">
    <source>
        <dbReference type="Proteomes" id="UP000000768"/>
    </source>
</evidence>
<gene>
    <name evidence="1" type="ORF">SORBI_3006G176900</name>
</gene>
<dbReference type="Gramene" id="KXG26893">
    <property type="protein sequence ID" value="KXG26893"/>
    <property type="gene ID" value="SORBI_3006G176900"/>
</dbReference>
<reference evidence="1 2" key="1">
    <citation type="journal article" date="2009" name="Nature">
        <title>The Sorghum bicolor genome and the diversification of grasses.</title>
        <authorList>
            <person name="Paterson A.H."/>
            <person name="Bowers J.E."/>
            <person name="Bruggmann R."/>
            <person name="Dubchak I."/>
            <person name="Grimwood J."/>
            <person name="Gundlach H."/>
            <person name="Haberer G."/>
            <person name="Hellsten U."/>
            <person name="Mitros T."/>
            <person name="Poliakov A."/>
            <person name="Schmutz J."/>
            <person name="Spannagl M."/>
            <person name="Tang H."/>
            <person name="Wang X."/>
            <person name="Wicker T."/>
            <person name="Bharti A.K."/>
            <person name="Chapman J."/>
            <person name="Feltus F.A."/>
            <person name="Gowik U."/>
            <person name="Grigoriev I.V."/>
            <person name="Lyons E."/>
            <person name="Maher C.A."/>
            <person name="Martis M."/>
            <person name="Narechania A."/>
            <person name="Otillar R.P."/>
            <person name="Penning B.W."/>
            <person name="Salamov A.A."/>
            <person name="Wang Y."/>
            <person name="Zhang L."/>
            <person name="Carpita N.C."/>
            <person name="Freeling M."/>
            <person name="Gingle A.R."/>
            <person name="Hash C.T."/>
            <person name="Keller B."/>
            <person name="Klein P."/>
            <person name="Kresovich S."/>
            <person name="McCann M.C."/>
            <person name="Ming R."/>
            <person name="Peterson D.G."/>
            <person name="Mehboob-ur-Rahman"/>
            <person name="Ware D."/>
            <person name="Westhoff P."/>
            <person name="Mayer K.F."/>
            <person name="Messing J."/>
            <person name="Rokhsar D.S."/>
        </authorList>
    </citation>
    <scope>NUCLEOTIDE SEQUENCE [LARGE SCALE GENOMIC DNA]</scope>
    <source>
        <strain evidence="2">cv. BTx623</strain>
    </source>
</reference>
<organism evidence="1 2">
    <name type="scientific">Sorghum bicolor</name>
    <name type="common">Sorghum</name>
    <name type="synonym">Sorghum vulgare</name>
    <dbReference type="NCBI Taxonomy" id="4558"/>
    <lineage>
        <taxon>Eukaryota</taxon>
        <taxon>Viridiplantae</taxon>
        <taxon>Streptophyta</taxon>
        <taxon>Embryophyta</taxon>
        <taxon>Tracheophyta</taxon>
        <taxon>Spermatophyta</taxon>
        <taxon>Magnoliopsida</taxon>
        <taxon>Liliopsida</taxon>
        <taxon>Poales</taxon>
        <taxon>Poaceae</taxon>
        <taxon>PACMAD clade</taxon>
        <taxon>Panicoideae</taxon>
        <taxon>Andropogonodae</taxon>
        <taxon>Andropogoneae</taxon>
        <taxon>Sorghinae</taxon>
        <taxon>Sorghum</taxon>
    </lineage>
</organism>
<proteinExistence type="predicted"/>
<reference evidence="2" key="2">
    <citation type="journal article" date="2018" name="Plant J.">
        <title>The Sorghum bicolor reference genome: improved assembly, gene annotations, a transcriptome atlas, and signatures of genome organization.</title>
        <authorList>
            <person name="McCormick R.F."/>
            <person name="Truong S.K."/>
            <person name="Sreedasyam A."/>
            <person name="Jenkins J."/>
            <person name="Shu S."/>
            <person name="Sims D."/>
            <person name="Kennedy M."/>
            <person name="Amirebrahimi M."/>
            <person name="Weers B.D."/>
            <person name="McKinley B."/>
            <person name="Mattison A."/>
            <person name="Morishige D.T."/>
            <person name="Grimwood J."/>
            <person name="Schmutz J."/>
            <person name="Mullet J.E."/>
        </authorList>
    </citation>
    <scope>NUCLEOTIDE SEQUENCE [LARGE SCALE GENOMIC DNA]</scope>
    <source>
        <strain evidence="2">cv. BTx623</strain>
    </source>
</reference>